<evidence type="ECO:0000259" key="9">
    <source>
        <dbReference type="SMART" id="SM00650"/>
    </source>
</evidence>
<dbReference type="SUPFAM" id="SSF53335">
    <property type="entry name" value="S-adenosyl-L-methionine-dependent methyltransferases"/>
    <property type="match status" value="1"/>
</dbReference>
<evidence type="ECO:0000256" key="5">
    <source>
        <dbReference type="ARBA" id="ARBA00022691"/>
    </source>
</evidence>
<keyword evidence="1 7" id="KW-0963">Cytoplasm</keyword>
<dbReference type="InterPro" id="IPR020598">
    <property type="entry name" value="rRNA_Ade_methylase_Trfase_N"/>
</dbReference>
<feature type="binding site" evidence="7 8">
    <location>
        <position position="24"/>
    </location>
    <ligand>
        <name>S-adenosyl-L-methionine</name>
        <dbReference type="ChEBI" id="CHEBI:59789"/>
    </ligand>
</feature>
<dbReference type="EMBL" id="JACNLL010000063">
    <property type="protein sequence ID" value="MBC8199743.1"/>
    <property type="molecule type" value="Genomic_DNA"/>
</dbReference>
<evidence type="ECO:0000256" key="8">
    <source>
        <dbReference type="PROSITE-ProRule" id="PRU01026"/>
    </source>
</evidence>
<dbReference type="InterPro" id="IPR023165">
    <property type="entry name" value="rRNA_Ade_diMease-like_C"/>
</dbReference>
<evidence type="ECO:0000256" key="2">
    <source>
        <dbReference type="ARBA" id="ARBA00022552"/>
    </source>
</evidence>
<evidence type="ECO:0000256" key="1">
    <source>
        <dbReference type="ARBA" id="ARBA00022490"/>
    </source>
</evidence>
<feature type="binding site" evidence="7 8">
    <location>
        <position position="70"/>
    </location>
    <ligand>
        <name>S-adenosyl-L-methionine</name>
        <dbReference type="ChEBI" id="CHEBI:59789"/>
    </ligand>
</feature>
<reference evidence="10 11" key="1">
    <citation type="submission" date="2020-08" db="EMBL/GenBank/DDBJ databases">
        <title>Bridging the membrane lipid divide: bacteria of the FCB group superphylum have the potential to synthesize archaeal ether lipids.</title>
        <authorList>
            <person name="Villanueva L."/>
            <person name="Von Meijenfeldt F.A.B."/>
            <person name="Westbye A.B."/>
            <person name="Yadav S."/>
            <person name="Hopmans E.C."/>
            <person name="Dutilh B.E."/>
            <person name="Sinninghe Damste J.S."/>
        </authorList>
    </citation>
    <scope>NUCLEOTIDE SEQUENCE [LARGE SCALE GENOMIC DNA]</scope>
    <source>
        <strain evidence="10">NIOZ-UU82</strain>
    </source>
</reference>
<evidence type="ECO:0000256" key="6">
    <source>
        <dbReference type="ARBA" id="ARBA00022884"/>
    </source>
</evidence>
<comment type="catalytic activity">
    <reaction evidence="7">
        <text>adenosine(1518)/adenosine(1519) in 16S rRNA + 4 S-adenosyl-L-methionine = N(6)-dimethyladenosine(1518)/N(6)-dimethyladenosine(1519) in 16S rRNA + 4 S-adenosyl-L-homocysteine + 4 H(+)</text>
        <dbReference type="Rhea" id="RHEA:19609"/>
        <dbReference type="Rhea" id="RHEA-COMP:10232"/>
        <dbReference type="Rhea" id="RHEA-COMP:10233"/>
        <dbReference type="ChEBI" id="CHEBI:15378"/>
        <dbReference type="ChEBI" id="CHEBI:57856"/>
        <dbReference type="ChEBI" id="CHEBI:59789"/>
        <dbReference type="ChEBI" id="CHEBI:74411"/>
        <dbReference type="ChEBI" id="CHEBI:74493"/>
        <dbReference type="EC" id="2.1.1.182"/>
    </reaction>
</comment>
<feature type="domain" description="Ribosomal RNA adenine methylase transferase N-terminal" evidence="9">
    <location>
        <begin position="29"/>
        <end position="204"/>
    </location>
</feature>
<dbReference type="InterPro" id="IPR001737">
    <property type="entry name" value="KsgA/Erm"/>
</dbReference>
<dbReference type="HAMAP" id="MF_00607">
    <property type="entry name" value="16SrRNA_methyltr_A"/>
    <property type="match status" value="1"/>
</dbReference>
<keyword evidence="5 7" id="KW-0949">S-adenosyl-L-methionine</keyword>
<evidence type="ECO:0000313" key="11">
    <source>
        <dbReference type="Proteomes" id="UP000603545"/>
    </source>
</evidence>
<dbReference type="PROSITE" id="PS01131">
    <property type="entry name" value="RRNA_A_DIMETH"/>
    <property type="match status" value="1"/>
</dbReference>
<dbReference type="Gene3D" id="1.10.8.100">
    <property type="entry name" value="Ribosomal RNA adenine dimethylase-like, domain 2"/>
    <property type="match status" value="1"/>
</dbReference>
<evidence type="ECO:0000256" key="7">
    <source>
        <dbReference type="HAMAP-Rule" id="MF_00607"/>
    </source>
</evidence>
<comment type="similarity">
    <text evidence="7">Belongs to the class I-like SAM-binding methyltransferase superfamily. rRNA adenine N(6)-methyltransferase family. RsmA subfamily.</text>
</comment>
<organism evidence="10 11">
    <name type="scientific">Candidatus Desulfaltia bathyphila</name>
    <dbReference type="NCBI Taxonomy" id="2841697"/>
    <lineage>
        <taxon>Bacteria</taxon>
        <taxon>Pseudomonadati</taxon>
        <taxon>Thermodesulfobacteriota</taxon>
        <taxon>Desulfobacteria</taxon>
        <taxon>Desulfobacterales</taxon>
        <taxon>Desulfobacterales incertae sedis</taxon>
        <taxon>Candidatus Desulfaltia</taxon>
    </lineage>
</organism>
<dbReference type="InterPro" id="IPR029063">
    <property type="entry name" value="SAM-dependent_MTases_sf"/>
</dbReference>
<feature type="binding site" evidence="7 8">
    <location>
        <position position="22"/>
    </location>
    <ligand>
        <name>S-adenosyl-L-methionine</name>
        <dbReference type="ChEBI" id="CHEBI:59789"/>
    </ligand>
</feature>
<dbReference type="GO" id="GO:0005829">
    <property type="term" value="C:cytosol"/>
    <property type="evidence" value="ECO:0007669"/>
    <property type="project" value="TreeGrafter"/>
</dbReference>
<dbReference type="GO" id="GO:0003723">
    <property type="term" value="F:RNA binding"/>
    <property type="evidence" value="ECO:0007669"/>
    <property type="project" value="UniProtKB-UniRule"/>
</dbReference>
<dbReference type="InterPro" id="IPR011530">
    <property type="entry name" value="rRNA_adenine_dimethylase"/>
</dbReference>
<dbReference type="PANTHER" id="PTHR11727">
    <property type="entry name" value="DIMETHYLADENOSINE TRANSFERASE"/>
    <property type="match status" value="1"/>
</dbReference>
<feature type="binding site" evidence="7 8">
    <location>
        <position position="49"/>
    </location>
    <ligand>
        <name>S-adenosyl-L-methionine</name>
        <dbReference type="ChEBI" id="CHEBI:59789"/>
    </ligand>
</feature>
<dbReference type="AlphaFoldDB" id="A0A8J6N776"/>
<keyword evidence="6 7" id="KW-0694">RNA-binding</keyword>
<dbReference type="SMART" id="SM00650">
    <property type="entry name" value="rADc"/>
    <property type="match status" value="1"/>
</dbReference>
<feature type="binding site" evidence="7 8">
    <location>
        <position position="119"/>
    </location>
    <ligand>
        <name>S-adenosyl-L-methionine</name>
        <dbReference type="ChEBI" id="CHEBI:59789"/>
    </ligand>
</feature>
<dbReference type="Gene3D" id="3.40.50.150">
    <property type="entry name" value="Vaccinia Virus protein VP39"/>
    <property type="match status" value="1"/>
</dbReference>
<dbReference type="InterPro" id="IPR020596">
    <property type="entry name" value="rRNA_Ade_Mease_Trfase_CS"/>
</dbReference>
<evidence type="ECO:0000256" key="3">
    <source>
        <dbReference type="ARBA" id="ARBA00022603"/>
    </source>
</evidence>
<name>A0A8J6N776_9BACT</name>
<keyword evidence="2 7" id="KW-0698">rRNA processing</keyword>
<dbReference type="NCBIfam" id="TIGR00755">
    <property type="entry name" value="ksgA"/>
    <property type="match status" value="1"/>
</dbReference>
<evidence type="ECO:0000313" key="10">
    <source>
        <dbReference type="EMBL" id="MBC8199743.1"/>
    </source>
</evidence>
<gene>
    <name evidence="7 10" type="primary">rsmA</name>
    <name evidence="7" type="synonym">ksgA</name>
    <name evidence="10" type="ORF">H8E80_06830</name>
</gene>
<keyword evidence="3 7" id="KW-0489">Methyltransferase</keyword>
<comment type="caution">
    <text evidence="7 8">Lacks conserved residue(s) required for the propagation of feature annotation.</text>
</comment>
<comment type="caution">
    <text evidence="10">The sequence shown here is derived from an EMBL/GenBank/DDBJ whole genome shotgun (WGS) entry which is preliminary data.</text>
</comment>
<keyword evidence="4 7" id="KW-0808">Transferase</keyword>
<dbReference type="FunFam" id="1.10.8.100:FF:000001">
    <property type="entry name" value="Ribosomal RNA small subunit methyltransferase A"/>
    <property type="match status" value="1"/>
</dbReference>
<comment type="subcellular location">
    <subcellularLocation>
        <location evidence="7">Cytoplasm</location>
    </subcellularLocation>
</comment>
<dbReference type="Pfam" id="PF00398">
    <property type="entry name" value="RrnaAD"/>
    <property type="match status" value="1"/>
</dbReference>
<dbReference type="PROSITE" id="PS51689">
    <property type="entry name" value="SAM_RNA_A_N6_MT"/>
    <property type="match status" value="1"/>
</dbReference>
<accession>A0A8J6N776</accession>
<sequence>MTSPRILLAAYNLHPKKQFGQNFLSDPSTAKMIATFSGITSEDVVLEIGAGLGALTIPAAKAAKKVYAIEKDRRLIDLLKTEILANMLSNVELMEENILKFDINRPAENVGRKIIVIGNLPYNISSQILVKLIKSRASVIRAVLMFQKELARRITAQPDCKDYGRLTVMLGYCAKIKKLADIKAHQFFPKPKVDSELLEIRFLETIKYPANDEALLFRVIKGAFSHRRKTLKNALAGSELHIDAKTAQNMLDKAGIDPSLRAETLTISQFVRLSNVISD</sequence>
<proteinExistence type="inferred from homology"/>
<protein>
    <recommendedName>
        <fullName evidence="7">Ribosomal RNA small subunit methyltransferase A</fullName>
        <ecNumber evidence="7">2.1.1.182</ecNumber>
    </recommendedName>
    <alternativeName>
        <fullName evidence="7">16S rRNA (adenine(1518)-N(6)/adenine(1519)-N(6))-dimethyltransferase</fullName>
    </alternativeName>
    <alternativeName>
        <fullName evidence="7">16S rRNA dimethyladenosine transferase</fullName>
    </alternativeName>
    <alternativeName>
        <fullName evidence="7">16S rRNA dimethylase</fullName>
    </alternativeName>
    <alternativeName>
        <fullName evidence="7">S-adenosylmethionine-6-N', N'-adenosyl(rRNA) dimethyltransferase</fullName>
    </alternativeName>
</protein>
<dbReference type="Proteomes" id="UP000603545">
    <property type="component" value="Unassembled WGS sequence"/>
</dbReference>
<dbReference type="GO" id="GO:0052908">
    <property type="term" value="F:16S rRNA (adenine(1518)-N(6)/adenine(1519)-N(6))-dimethyltransferase activity"/>
    <property type="evidence" value="ECO:0007669"/>
    <property type="project" value="UniProtKB-EC"/>
</dbReference>
<evidence type="ECO:0000256" key="4">
    <source>
        <dbReference type="ARBA" id="ARBA00022679"/>
    </source>
</evidence>
<dbReference type="EC" id="2.1.1.182" evidence="7"/>
<dbReference type="CDD" id="cd02440">
    <property type="entry name" value="AdoMet_MTases"/>
    <property type="match status" value="1"/>
</dbReference>
<dbReference type="PANTHER" id="PTHR11727:SF7">
    <property type="entry name" value="DIMETHYLADENOSINE TRANSFERASE-RELATED"/>
    <property type="match status" value="1"/>
</dbReference>
<comment type="function">
    <text evidence="7">Specifically dimethylates two adjacent adenosines (A1518 and A1519) in the loop of a conserved hairpin near the 3'-end of 16S rRNA in the 30S particle. May play a critical role in biogenesis of 30S subunits.</text>
</comment>